<evidence type="ECO:0000313" key="9">
    <source>
        <dbReference type="Proteomes" id="UP000199041"/>
    </source>
</evidence>
<evidence type="ECO:0000256" key="6">
    <source>
        <dbReference type="SAM" id="Phobius"/>
    </source>
</evidence>
<feature type="transmembrane region" description="Helical" evidence="6">
    <location>
        <begin position="58"/>
        <end position="77"/>
    </location>
</feature>
<comment type="subcellular location">
    <subcellularLocation>
        <location evidence="1">Membrane</location>
        <topology evidence="1">Multi-pass membrane protein</topology>
    </subcellularLocation>
</comment>
<dbReference type="InterPro" id="IPR020846">
    <property type="entry name" value="MFS_dom"/>
</dbReference>
<sequence length="411" mass="44651">MPFNLISMRQIVESNSKASTIIAFSLIPLSGLATDIYIPSLPDMATAFQVGSVSIQQTLILFLISYGVIQFFAGSVLDSFGRYRIGLISLFVFAISNLFIIHTRSLEMIYAMRIVQGASTAFIVVGKRAFFVDVFTGEKQKHYTSLLTIVWATAPITAPFLGGFLQTSFGWTSNFYLLGAYGAVMLVLELIYGGETLRYPVAFKGKKIVEVYKKLIGTFDFSLGILVLGICYSMVMVFGMSVPFIVEHKYHLSPVITGYCALLSGLAMFFGGIIGKMLKKGSIPVNASRANGLQVTLILLFMVSSSLFNQLPLMMVFVVLIHMMVGLIYNLFFTYCVTRFPKNAGMASGITSGGSYMVTSVVSTAVLAIIHVTGEATLAIGYLILGVLAALVLLSIRINAKSGQKKLAIQA</sequence>
<keyword evidence="9" id="KW-1185">Reference proteome</keyword>
<feature type="transmembrane region" description="Helical" evidence="6">
    <location>
        <begin position="314"/>
        <end position="337"/>
    </location>
</feature>
<gene>
    <name evidence="8" type="ORF">SAMN05192529_11495</name>
</gene>
<protein>
    <submittedName>
        <fullName evidence="8">Predicted arabinose efflux permease, MFS family</fullName>
    </submittedName>
</protein>
<feature type="transmembrane region" description="Helical" evidence="6">
    <location>
        <begin position="349"/>
        <end position="370"/>
    </location>
</feature>
<feature type="transmembrane region" description="Helical" evidence="6">
    <location>
        <begin position="215"/>
        <end position="235"/>
    </location>
</feature>
<dbReference type="SUPFAM" id="SSF103473">
    <property type="entry name" value="MFS general substrate transporter"/>
    <property type="match status" value="1"/>
</dbReference>
<dbReference type="PANTHER" id="PTHR23502">
    <property type="entry name" value="MAJOR FACILITATOR SUPERFAMILY"/>
    <property type="match status" value="1"/>
</dbReference>
<dbReference type="PROSITE" id="PS50850">
    <property type="entry name" value="MFS"/>
    <property type="match status" value="1"/>
</dbReference>
<accession>A0A1H4AFI0</accession>
<dbReference type="STRING" id="551991.SAMN05192529_11495"/>
<evidence type="ECO:0000256" key="2">
    <source>
        <dbReference type="ARBA" id="ARBA00022448"/>
    </source>
</evidence>
<dbReference type="GO" id="GO:0015385">
    <property type="term" value="F:sodium:proton antiporter activity"/>
    <property type="evidence" value="ECO:0007669"/>
    <property type="project" value="TreeGrafter"/>
</dbReference>
<feature type="transmembrane region" description="Helical" evidence="6">
    <location>
        <begin position="175"/>
        <end position="194"/>
    </location>
</feature>
<evidence type="ECO:0000256" key="1">
    <source>
        <dbReference type="ARBA" id="ARBA00004141"/>
    </source>
</evidence>
<dbReference type="AlphaFoldDB" id="A0A1H4AFI0"/>
<dbReference type="PANTHER" id="PTHR23502:SF132">
    <property type="entry name" value="POLYAMINE TRANSPORTER 2-RELATED"/>
    <property type="match status" value="1"/>
</dbReference>
<dbReference type="GO" id="GO:1990961">
    <property type="term" value="P:xenobiotic detoxification by transmembrane export across the plasma membrane"/>
    <property type="evidence" value="ECO:0007669"/>
    <property type="project" value="TreeGrafter"/>
</dbReference>
<feature type="transmembrane region" description="Helical" evidence="6">
    <location>
        <begin position="255"/>
        <end position="278"/>
    </location>
</feature>
<feature type="transmembrane region" description="Helical" evidence="6">
    <location>
        <begin position="146"/>
        <end position="169"/>
    </location>
</feature>
<proteinExistence type="predicted"/>
<dbReference type="Pfam" id="PF07690">
    <property type="entry name" value="MFS_1"/>
    <property type="match status" value="1"/>
</dbReference>
<keyword evidence="4 6" id="KW-1133">Transmembrane helix</keyword>
<keyword evidence="3 6" id="KW-0812">Transmembrane</keyword>
<evidence type="ECO:0000256" key="4">
    <source>
        <dbReference type="ARBA" id="ARBA00022989"/>
    </source>
</evidence>
<evidence type="ECO:0000313" key="8">
    <source>
        <dbReference type="EMBL" id="SEA34755.1"/>
    </source>
</evidence>
<dbReference type="EMBL" id="FNQY01000014">
    <property type="protein sequence ID" value="SEA34755.1"/>
    <property type="molecule type" value="Genomic_DNA"/>
</dbReference>
<name>A0A1H4AFI0_9BACT</name>
<reference evidence="8 9" key="1">
    <citation type="submission" date="2016-10" db="EMBL/GenBank/DDBJ databases">
        <authorList>
            <person name="de Groot N.N."/>
        </authorList>
    </citation>
    <scope>NUCLEOTIDE SEQUENCE [LARGE SCALE GENOMIC DNA]</scope>
    <source>
        <strain evidence="8 9">Vu-144</strain>
    </source>
</reference>
<feature type="transmembrane region" description="Helical" evidence="6">
    <location>
        <begin position="290"/>
        <end position="308"/>
    </location>
</feature>
<evidence type="ECO:0000259" key="7">
    <source>
        <dbReference type="PROSITE" id="PS50850"/>
    </source>
</evidence>
<dbReference type="Proteomes" id="UP000199041">
    <property type="component" value="Unassembled WGS sequence"/>
</dbReference>
<feature type="transmembrane region" description="Helical" evidence="6">
    <location>
        <begin position="108"/>
        <end position="125"/>
    </location>
</feature>
<dbReference type="Gene3D" id="1.20.1720.10">
    <property type="entry name" value="Multidrug resistance protein D"/>
    <property type="match status" value="1"/>
</dbReference>
<dbReference type="GO" id="GO:0005886">
    <property type="term" value="C:plasma membrane"/>
    <property type="evidence" value="ECO:0007669"/>
    <property type="project" value="TreeGrafter"/>
</dbReference>
<feature type="transmembrane region" description="Helical" evidence="6">
    <location>
        <begin position="376"/>
        <end position="396"/>
    </location>
</feature>
<dbReference type="InterPro" id="IPR036259">
    <property type="entry name" value="MFS_trans_sf"/>
</dbReference>
<keyword evidence="2" id="KW-0813">Transport</keyword>
<evidence type="ECO:0000256" key="3">
    <source>
        <dbReference type="ARBA" id="ARBA00022692"/>
    </source>
</evidence>
<feature type="domain" description="Major facilitator superfamily (MFS) profile" evidence="7">
    <location>
        <begin position="19"/>
        <end position="404"/>
    </location>
</feature>
<keyword evidence="5 6" id="KW-0472">Membrane</keyword>
<evidence type="ECO:0000256" key="5">
    <source>
        <dbReference type="ARBA" id="ARBA00023136"/>
    </source>
</evidence>
<dbReference type="InterPro" id="IPR011701">
    <property type="entry name" value="MFS"/>
</dbReference>
<organism evidence="8 9">
    <name type="scientific">Arachidicoccus rhizosphaerae</name>
    <dbReference type="NCBI Taxonomy" id="551991"/>
    <lineage>
        <taxon>Bacteria</taxon>
        <taxon>Pseudomonadati</taxon>
        <taxon>Bacteroidota</taxon>
        <taxon>Chitinophagia</taxon>
        <taxon>Chitinophagales</taxon>
        <taxon>Chitinophagaceae</taxon>
        <taxon>Arachidicoccus</taxon>
    </lineage>
</organism>
<feature type="transmembrane region" description="Helical" evidence="6">
    <location>
        <begin position="21"/>
        <end position="38"/>
    </location>
</feature>
<feature type="transmembrane region" description="Helical" evidence="6">
    <location>
        <begin position="84"/>
        <end position="102"/>
    </location>
</feature>